<keyword evidence="1" id="KW-1133">Transmembrane helix</keyword>
<accession>A0A834TGE7</accession>
<feature type="transmembrane region" description="Helical" evidence="1">
    <location>
        <begin position="6"/>
        <end position="26"/>
    </location>
</feature>
<feature type="transmembrane region" description="Helical" evidence="1">
    <location>
        <begin position="179"/>
        <end position="197"/>
    </location>
</feature>
<evidence type="ECO:0000313" key="2">
    <source>
        <dbReference type="EMBL" id="KAF7820691.1"/>
    </source>
</evidence>
<feature type="transmembrane region" description="Helical" evidence="1">
    <location>
        <begin position="93"/>
        <end position="118"/>
    </location>
</feature>
<name>A0A834TGE7_9FABA</name>
<evidence type="ECO:0000256" key="1">
    <source>
        <dbReference type="SAM" id="Phobius"/>
    </source>
</evidence>
<reference evidence="2" key="1">
    <citation type="submission" date="2020-09" db="EMBL/GenBank/DDBJ databases">
        <title>Genome-Enabled Discovery of Anthraquinone Biosynthesis in Senna tora.</title>
        <authorList>
            <person name="Kang S.-H."/>
            <person name="Pandey R.P."/>
            <person name="Lee C.-M."/>
            <person name="Sim J.-S."/>
            <person name="Jeong J.-T."/>
            <person name="Choi B.-S."/>
            <person name="Jung M."/>
            <person name="Ginzburg D."/>
            <person name="Zhao K."/>
            <person name="Won S.Y."/>
            <person name="Oh T.-J."/>
            <person name="Yu Y."/>
            <person name="Kim N.-H."/>
            <person name="Lee O.R."/>
            <person name="Lee T.-H."/>
            <person name="Bashyal P."/>
            <person name="Kim T.-S."/>
            <person name="Lee W.-H."/>
            <person name="Kawkins C."/>
            <person name="Kim C.-K."/>
            <person name="Kim J.S."/>
            <person name="Ahn B.O."/>
            <person name="Rhee S.Y."/>
            <person name="Sohng J.K."/>
        </authorList>
    </citation>
    <scope>NUCLEOTIDE SEQUENCE</scope>
    <source>
        <tissue evidence="2">Leaf</tissue>
    </source>
</reference>
<sequence length="210" mass="22890">MCSVASPYSSVVLSLCPISILVSGLLRLQLISRDGSFIGSPSKATKGLPVTMGVGAGAQVSMLNFFTVEFLLVALSELASNVSLLELESVVVVPLPSCWLTLLFSRWLTIFFSAPVFITKGMMQLSSLDSELFRLFKNPMELGNNEGSKITCLEISYSVLNVLNKLAYTDFGLNMSVALTYRIIFATAFMAPFALFIERKQGEMAQTSKL</sequence>
<organism evidence="2 3">
    <name type="scientific">Senna tora</name>
    <dbReference type="NCBI Taxonomy" id="362788"/>
    <lineage>
        <taxon>Eukaryota</taxon>
        <taxon>Viridiplantae</taxon>
        <taxon>Streptophyta</taxon>
        <taxon>Embryophyta</taxon>
        <taxon>Tracheophyta</taxon>
        <taxon>Spermatophyta</taxon>
        <taxon>Magnoliopsida</taxon>
        <taxon>eudicotyledons</taxon>
        <taxon>Gunneridae</taxon>
        <taxon>Pentapetalae</taxon>
        <taxon>rosids</taxon>
        <taxon>fabids</taxon>
        <taxon>Fabales</taxon>
        <taxon>Fabaceae</taxon>
        <taxon>Caesalpinioideae</taxon>
        <taxon>Cassia clade</taxon>
        <taxon>Senna</taxon>
    </lineage>
</organism>
<dbReference type="AlphaFoldDB" id="A0A834TGE7"/>
<protein>
    <submittedName>
        <fullName evidence="2">WAT1-related protein</fullName>
    </submittedName>
</protein>
<evidence type="ECO:0000313" key="3">
    <source>
        <dbReference type="Proteomes" id="UP000634136"/>
    </source>
</evidence>
<comment type="caution">
    <text evidence="2">The sequence shown here is derived from an EMBL/GenBank/DDBJ whole genome shotgun (WGS) entry which is preliminary data.</text>
</comment>
<dbReference type="Proteomes" id="UP000634136">
    <property type="component" value="Unassembled WGS sequence"/>
</dbReference>
<keyword evidence="1" id="KW-0472">Membrane</keyword>
<gene>
    <name evidence="2" type="ORF">G2W53_026146</name>
</gene>
<dbReference type="EMBL" id="JAAIUW010000008">
    <property type="protein sequence ID" value="KAF7820691.1"/>
    <property type="molecule type" value="Genomic_DNA"/>
</dbReference>
<keyword evidence="1" id="KW-0812">Transmembrane</keyword>
<keyword evidence="3" id="KW-1185">Reference proteome</keyword>
<proteinExistence type="predicted"/>